<evidence type="ECO:0000313" key="3">
    <source>
        <dbReference type="Proteomes" id="UP001066276"/>
    </source>
</evidence>
<dbReference type="AlphaFoldDB" id="A0AAV7MC40"/>
<dbReference type="Proteomes" id="UP001066276">
    <property type="component" value="Chromosome 10"/>
</dbReference>
<feature type="compositionally biased region" description="Basic residues" evidence="1">
    <location>
        <begin position="70"/>
        <end position="84"/>
    </location>
</feature>
<organism evidence="2 3">
    <name type="scientific">Pleurodeles waltl</name>
    <name type="common">Iberian ribbed newt</name>
    <dbReference type="NCBI Taxonomy" id="8319"/>
    <lineage>
        <taxon>Eukaryota</taxon>
        <taxon>Metazoa</taxon>
        <taxon>Chordata</taxon>
        <taxon>Craniata</taxon>
        <taxon>Vertebrata</taxon>
        <taxon>Euteleostomi</taxon>
        <taxon>Amphibia</taxon>
        <taxon>Batrachia</taxon>
        <taxon>Caudata</taxon>
        <taxon>Salamandroidea</taxon>
        <taxon>Salamandridae</taxon>
        <taxon>Pleurodelinae</taxon>
        <taxon>Pleurodeles</taxon>
    </lineage>
</organism>
<gene>
    <name evidence="2" type="ORF">NDU88_005188</name>
</gene>
<proteinExistence type="predicted"/>
<sequence>MENNGAMVELDIEEIIKAAREAATTRSKDWIIKQIKGIGTEGGMAQEERNDKGAGGAAPEGEEPQAEAKKRQRNTSRSTKKGDKRKAADHTEAATPGPSKRAKKRSCSPSTEGHPSIMVPIGGNATRFPRRNLLYVIRLVLKT</sequence>
<evidence type="ECO:0000313" key="2">
    <source>
        <dbReference type="EMBL" id="KAJ1100099.1"/>
    </source>
</evidence>
<keyword evidence="3" id="KW-1185">Reference proteome</keyword>
<protein>
    <submittedName>
        <fullName evidence="2">Uncharacterized protein</fullName>
    </submittedName>
</protein>
<name>A0AAV7MC40_PLEWA</name>
<comment type="caution">
    <text evidence="2">The sequence shown here is derived from an EMBL/GenBank/DDBJ whole genome shotgun (WGS) entry which is preliminary data.</text>
</comment>
<dbReference type="EMBL" id="JANPWB010000014">
    <property type="protein sequence ID" value="KAJ1100099.1"/>
    <property type="molecule type" value="Genomic_DNA"/>
</dbReference>
<accession>A0AAV7MC40</accession>
<evidence type="ECO:0000256" key="1">
    <source>
        <dbReference type="SAM" id="MobiDB-lite"/>
    </source>
</evidence>
<reference evidence="2" key="1">
    <citation type="journal article" date="2022" name="bioRxiv">
        <title>Sequencing and chromosome-scale assembly of the giantPleurodeles waltlgenome.</title>
        <authorList>
            <person name="Brown T."/>
            <person name="Elewa A."/>
            <person name="Iarovenko S."/>
            <person name="Subramanian E."/>
            <person name="Araus A.J."/>
            <person name="Petzold A."/>
            <person name="Susuki M."/>
            <person name="Suzuki K.-i.T."/>
            <person name="Hayashi T."/>
            <person name="Toyoda A."/>
            <person name="Oliveira C."/>
            <person name="Osipova E."/>
            <person name="Leigh N.D."/>
            <person name="Simon A."/>
            <person name="Yun M.H."/>
        </authorList>
    </citation>
    <scope>NUCLEOTIDE SEQUENCE</scope>
    <source>
        <strain evidence="2">20211129_DDA</strain>
        <tissue evidence="2">Liver</tissue>
    </source>
</reference>
<feature type="region of interest" description="Disordered" evidence="1">
    <location>
        <begin position="37"/>
        <end position="125"/>
    </location>
</feature>